<evidence type="ECO:0000313" key="2">
    <source>
        <dbReference type="EMBL" id="MFC4355241.1"/>
    </source>
</evidence>
<dbReference type="EMBL" id="JBHSEF010000022">
    <property type="protein sequence ID" value="MFC4355241.1"/>
    <property type="molecule type" value="Genomic_DNA"/>
</dbReference>
<dbReference type="RefSeq" id="WP_378141648.1">
    <property type="nucleotide sequence ID" value="NZ_JBHSEF010000022.1"/>
</dbReference>
<feature type="compositionally biased region" description="Polar residues" evidence="1">
    <location>
        <begin position="220"/>
        <end position="231"/>
    </location>
</feature>
<evidence type="ECO:0000313" key="3">
    <source>
        <dbReference type="Proteomes" id="UP001595733"/>
    </source>
</evidence>
<reference evidence="3" key="1">
    <citation type="journal article" date="2019" name="Int. J. Syst. Evol. Microbiol.">
        <title>The Global Catalogue of Microorganisms (GCM) 10K type strain sequencing project: providing services to taxonomists for standard genome sequencing and annotation.</title>
        <authorList>
            <consortium name="The Broad Institute Genomics Platform"/>
            <consortium name="The Broad Institute Genome Sequencing Center for Infectious Disease"/>
            <person name="Wu L."/>
            <person name="Ma J."/>
        </authorList>
    </citation>
    <scope>NUCLEOTIDE SEQUENCE [LARGE SCALE GENOMIC DNA]</scope>
    <source>
        <strain evidence="3">CCUG 50353</strain>
    </source>
</reference>
<protein>
    <submittedName>
        <fullName evidence="2">Uncharacterized protein</fullName>
    </submittedName>
</protein>
<evidence type="ECO:0000256" key="1">
    <source>
        <dbReference type="SAM" id="MobiDB-lite"/>
    </source>
</evidence>
<name>A0ABV8UWZ4_9BACL</name>
<gene>
    <name evidence="2" type="ORF">ACFO0S_09305</name>
</gene>
<sequence length="248" mass="26106">MKLKTKLSKFLIGTVFLIAICISSIQVAFAEQDISTLISQWFDQQKTSAVASMESSIESEKEQQVIRLKAHLQSEMERAQGELSAFEQQQIDETVEALRQHTSQLMASVSYSNEAEKQAIINELNFIFNSAILAMGSVNLVEIPPVETEPPGPPGGNNGNPGNSGNGQGAGNDGNNNGNGPGGNNGNGPGENNGSGKGNDKPGNGKGNGKNKGVEDTESVEQPVTESTVTPVVQEEDDSSTKETSGGQ</sequence>
<keyword evidence="3" id="KW-1185">Reference proteome</keyword>
<feature type="compositionally biased region" description="Gly residues" evidence="1">
    <location>
        <begin position="155"/>
        <end position="197"/>
    </location>
</feature>
<comment type="caution">
    <text evidence="2">The sequence shown here is derived from an EMBL/GenBank/DDBJ whole genome shotgun (WGS) entry which is preliminary data.</text>
</comment>
<proteinExistence type="predicted"/>
<feature type="region of interest" description="Disordered" evidence="1">
    <location>
        <begin position="144"/>
        <end position="248"/>
    </location>
</feature>
<accession>A0ABV8UWZ4</accession>
<dbReference type="Proteomes" id="UP001595733">
    <property type="component" value="Unassembled WGS sequence"/>
</dbReference>
<organism evidence="2 3">
    <name type="scientific">Chryseomicrobium palamuruense</name>
    <dbReference type="NCBI Taxonomy" id="682973"/>
    <lineage>
        <taxon>Bacteria</taxon>
        <taxon>Bacillati</taxon>
        <taxon>Bacillota</taxon>
        <taxon>Bacilli</taxon>
        <taxon>Bacillales</taxon>
        <taxon>Caryophanaceae</taxon>
        <taxon>Chryseomicrobium</taxon>
    </lineage>
</organism>